<dbReference type="InterPro" id="IPR032750">
    <property type="entry name" value="TnsD_C"/>
</dbReference>
<evidence type="ECO:0000313" key="3">
    <source>
        <dbReference type="EMBL" id="MPM29256.1"/>
    </source>
</evidence>
<proteinExistence type="predicted"/>
<reference evidence="3" key="1">
    <citation type="submission" date="2019-08" db="EMBL/GenBank/DDBJ databases">
        <authorList>
            <person name="Kucharzyk K."/>
            <person name="Murdoch R.W."/>
            <person name="Higgins S."/>
            <person name="Loffler F."/>
        </authorList>
    </citation>
    <scope>NUCLEOTIDE SEQUENCE</scope>
</reference>
<evidence type="ECO:0000259" key="1">
    <source>
        <dbReference type="Pfam" id="PF06527"/>
    </source>
</evidence>
<dbReference type="EMBL" id="VSSQ01005464">
    <property type="protein sequence ID" value="MPM29256.1"/>
    <property type="molecule type" value="Genomic_DNA"/>
</dbReference>
<evidence type="ECO:0000259" key="2">
    <source>
        <dbReference type="Pfam" id="PF15978"/>
    </source>
</evidence>
<dbReference type="InterPro" id="IPR009492">
    <property type="entry name" value="TniQ"/>
</dbReference>
<sequence>MGTLAEQTAPFKISFDELLFGHTLYPYNTAFSSEKTAQWIYDWAKASKPGPADCQLGVFGTQIKKPQHLRFCPECYAEELKRFGEGFWHRMHQTAGVLVCERHHCPLLETAVPYFAKGSNQYASAVPYVLFPAVYPNPLSPLARQQAIQIARDIQYLYQNYGRIRAAFARQNYSFQNLFLNVLRKKGLASDGGALRLKKYCQAFLEFFARDLLDALGLSFDECISKPWIVSICRSHRSDFHPLRYILMAQFLCMGLSGLVELAEAYAPEERIVSPAPCKQVADYEKKRKAYRLRWLKDCEVKPGAGQNEIRKTAVAVYTWLNRHDKEWLSQHPLERRPRGGNRTYADWAEKDRKFSILVPKAAEKIKLLQGKPTQITKTKLLTEIGCGSLPFKQWIRLPLTEKAISKETEDRTTFRMRKVQWAVQELTALGDPVVKWRVMKLAGIRDEAWDMCWKAYIADDNLSETE</sequence>
<dbReference type="Pfam" id="PF15978">
    <property type="entry name" value="TnsD"/>
    <property type="match status" value="2"/>
</dbReference>
<comment type="caution">
    <text evidence="3">The sequence shown here is derived from an EMBL/GenBank/DDBJ whole genome shotgun (WGS) entry which is preliminary data.</text>
</comment>
<accession>A0A644YL80</accession>
<dbReference type="AlphaFoldDB" id="A0A644YL80"/>
<name>A0A644YL80_9ZZZZ</name>
<gene>
    <name evidence="3" type="ORF">SDC9_75796</name>
</gene>
<dbReference type="Pfam" id="PF06527">
    <property type="entry name" value="TniQ"/>
    <property type="match status" value="1"/>
</dbReference>
<feature type="domain" description="Transposon Tn7 transposition protein TnsD C-terminal" evidence="2">
    <location>
        <begin position="171"/>
        <end position="266"/>
    </location>
</feature>
<organism evidence="3">
    <name type="scientific">bioreactor metagenome</name>
    <dbReference type="NCBI Taxonomy" id="1076179"/>
    <lineage>
        <taxon>unclassified sequences</taxon>
        <taxon>metagenomes</taxon>
        <taxon>ecological metagenomes</taxon>
    </lineage>
</organism>
<protein>
    <recommendedName>
        <fullName evidence="4">Transposon Tn7 transposition protein TnsD C-termianl domain-containing protein</fullName>
    </recommendedName>
</protein>
<feature type="domain" description="Transposon Tn7 transposition protein TnsD C-terminal" evidence="2">
    <location>
        <begin position="279"/>
        <end position="405"/>
    </location>
</feature>
<evidence type="ECO:0008006" key="4">
    <source>
        <dbReference type="Google" id="ProtNLM"/>
    </source>
</evidence>
<feature type="domain" description="TniQ" evidence="1">
    <location>
        <begin position="14"/>
        <end position="107"/>
    </location>
</feature>